<keyword evidence="5" id="KW-1185">Reference proteome</keyword>
<name>A0A8S0U018_OLEEU</name>
<dbReference type="AlphaFoldDB" id="A0A8S0U018"/>
<evidence type="ECO:0000313" key="5">
    <source>
        <dbReference type="Proteomes" id="UP000594638"/>
    </source>
</evidence>
<organism evidence="4 5">
    <name type="scientific">Olea europaea subsp. europaea</name>
    <dbReference type="NCBI Taxonomy" id="158383"/>
    <lineage>
        <taxon>Eukaryota</taxon>
        <taxon>Viridiplantae</taxon>
        <taxon>Streptophyta</taxon>
        <taxon>Embryophyta</taxon>
        <taxon>Tracheophyta</taxon>
        <taxon>Spermatophyta</taxon>
        <taxon>Magnoliopsida</taxon>
        <taxon>eudicotyledons</taxon>
        <taxon>Gunneridae</taxon>
        <taxon>Pentapetalae</taxon>
        <taxon>asterids</taxon>
        <taxon>lamiids</taxon>
        <taxon>Lamiales</taxon>
        <taxon>Oleaceae</taxon>
        <taxon>Oleeae</taxon>
        <taxon>Olea</taxon>
    </lineage>
</organism>
<reference evidence="4 5" key="1">
    <citation type="submission" date="2019-12" db="EMBL/GenBank/DDBJ databases">
        <authorList>
            <person name="Alioto T."/>
            <person name="Alioto T."/>
            <person name="Gomez Garrido J."/>
        </authorList>
    </citation>
    <scope>NUCLEOTIDE SEQUENCE [LARGE SCALE GENOMIC DNA]</scope>
</reference>
<dbReference type="PANTHER" id="PTHR35766:SF1">
    <property type="entry name" value="OS08G0543600 PROTEIN"/>
    <property type="match status" value="1"/>
</dbReference>
<feature type="region of interest" description="Disordered" evidence="2">
    <location>
        <begin position="294"/>
        <end position="323"/>
    </location>
</feature>
<gene>
    <name evidence="4" type="ORF">OLEA9_A110753</name>
</gene>
<dbReference type="Gramene" id="OE9A110753T1">
    <property type="protein sequence ID" value="OE9A110753C1"/>
    <property type="gene ID" value="OE9A110753"/>
</dbReference>
<feature type="coiled-coil region" evidence="1">
    <location>
        <begin position="175"/>
        <end position="216"/>
    </location>
</feature>
<proteinExistence type="predicted"/>
<dbReference type="OrthoDB" id="2020644at2759"/>
<evidence type="ECO:0000313" key="4">
    <source>
        <dbReference type="EMBL" id="CAA3011656.1"/>
    </source>
</evidence>
<evidence type="ECO:0000259" key="3">
    <source>
        <dbReference type="Pfam" id="PF24851"/>
    </source>
</evidence>
<evidence type="ECO:0000256" key="1">
    <source>
        <dbReference type="SAM" id="Coils"/>
    </source>
</evidence>
<dbReference type="InterPro" id="IPR056142">
    <property type="entry name" value="DUF7725"/>
</dbReference>
<comment type="caution">
    <text evidence="4">The sequence shown here is derived from an EMBL/GenBank/DDBJ whole genome shotgun (WGS) entry which is preliminary data.</text>
</comment>
<dbReference type="PANTHER" id="PTHR35766">
    <property type="entry name" value="OS08G0543600 PROTEIN"/>
    <property type="match status" value="1"/>
</dbReference>
<dbReference type="Proteomes" id="UP000594638">
    <property type="component" value="Unassembled WGS sequence"/>
</dbReference>
<feature type="domain" description="DUF7725" evidence="3">
    <location>
        <begin position="541"/>
        <end position="618"/>
    </location>
</feature>
<protein>
    <recommendedName>
        <fullName evidence="3">DUF7725 domain-containing protein</fullName>
    </recommendedName>
</protein>
<accession>A0A8S0U018</accession>
<dbReference type="EMBL" id="CACTIH010007373">
    <property type="protein sequence ID" value="CAA3011656.1"/>
    <property type="molecule type" value="Genomic_DNA"/>
</dbReference>
<feature type="coiled-coil region" evidence="1">
    <location>
        <begin position="109"/>
        <end position="150"/>
    </location>
</feature>
<evidence type="ECO:0000256" key="2">
    <source>
        <dbReference type="SAM" id="MobiDB-lite"/>
    </source>
</evidence>
<dbReference type="Pfam" id="PF24851">
    <property type="entry name" value="DUF7725"/>
    <property type="match status" value="1"/>
</dbReference>
<keyword evidence="1" id="KW-0175">Coiled coil</keyword>
<sequence length="641" mass="71888">MEFAAGDAPARGVSLPMPSSYRKEGRVVSEQSLRNTAKEVHFSQQIEPAVSNLCPIPVDRRLDSDILHQRFHAMTQKREELQHMEVKLRAQITAGSELMQVQNNFDAQIKEKANANVKLQEQLHEKEQKIHGQERKIEEKERELHGIRLDNEAAWAKEDLLMEQGKELLSYRRERDKTETEKAQHIDQIHDLKEHIQDKEKQFMELQEQNRIALETILVKDEQLRGAQSWMTPAQEMDALQSTANRALQAELQERTERCNQLWFGCQTQFGEKERLHLHIQQLQIELTDVREKSGTKSDVSRVSQTGSKDAFRVGRSNDSQVNGNFTLRENSGSLQHENAETVSSLPSGGNTSIHVEYIEHVQGFQFAPSLLGMPTYIPSGQAASDRQHMPSQDQYLQTEQNVLRVDVKYDYEASVNGRVLHGNYLNANSNQGMVPVSMVLSPNEEGQVLESIDKSYYSVPNLSRACNVFLPGFMRLLDWIHLRTIMRQRIEASSTGAPNHAVNFSETMVNTASDSVQNDTFVSTTLVSTQAVGELVESSLLDERSLLACIVRTIGSGGRASISSTVGSLDLFCLLPNRLGKALAPLHWHDYKHGKLEDCVASHPELFVIGGDYIQLREGAQEIIAATAAVAKATAASSSS</sequence>